<dbReference type="KEGG" id="aswu:HUW51_13855"/>
<dbReference type="InterPro" id="IPR007296">
    <property type="entry name" value="DUF403"/>
</dbReference>
<proteinExistence type="predicted"/>
<name>A0A7G7G9B8_9BACT</name>
<dbReference type="Pfam" id="PF04168">
    <property type="entry name" value="Alpha-E"/>
    <property type="match status" value="1"/>
</dbReference>
<dbReference type="AlphaFoldDB" id="A0A7G7G9B8"/>
<evidence type="ECO:0000313" key="3">
    <source>
        <dbReference type="Proteomes" id="UP000515237"/>
    </source>
</evidence>
<protein>
    <submittedName>
        <fullName evidence="2">Alpha-E domain-containing protein</fullName>
    </submittedName>
</protein>
<dbReference type="InterPro" id="IPR051680">
    <property type="entry name" value="ATP-dep_Glu-Cys_Ligase-2"/>
</dbReference>
<organism evidence="2 3">
    <name type="scientific">Adhaeribacter swui</name>
    <dbReference type="NCBI Taxonomy" id="2086471"/>
    <lineage>
        <taxon>Bacteria</taxon>
        <taxon>Pseudomonadati</taxon>
        <taxon>Bacteroidota</taxon>
        <taxon>Cytophagia</taxon>
        <taxon>Cytophagales</taxon>
        <taxon>Hymenobacteraceae</taxon>
        <taxon>Adhaeribacter</taxon>
    </lineage>
</organism>
<dbReference type="Proteomes" id="UP000515237">
    <property type="component" value="Chromosome"/>
</dbReference>
<reference evidence="2 3" key="1">
    <citation type="journal article" date="2018" name="Int. J. Syst. Evol. Microbiol.">
        <title>Adhaeribacter swui sp. nov., isolated from wet mud.</title>
        <authorList>
            <person name="Kim D.U."/>
            <person name="Kim K.W."/>
            <person name="Kang M.S."/>
            <person name="Kim J.Y."/>
            <person name="Jang J.H."/>
            <person name="Kim M.K."/>
        </authorList>
    </citation>
    <scope>NUCLEOTIDE SEQUENCE [LARGE SCALE GENOMIC DNA]</scope>
    <source>
        <strain evidence="2 3">KCTC 52873</strain>
    </source>
</reference>
<feature type="domain" description="DUF403" evidence="1">
    <location>
        <begin position="1"/>
        <end position="314"/>
    </location>
</feature>
<dbReference type="EMBL" id="CP055156">
    <property type="protein sequence ID" value="QNF33752.1"/>
    <property type="molecule type" value="Genomic_DNA"/>
</dbReference>
<accession>A0A7G7G9B8</accession>
<dbReference type="PANTHER" id="PTHR34595">
    <property type="entry name" value="BLR5612 PROTEIN"/>
    <property type="match status" value="1"/>
</dbReference>
<evidence type="ECO:0000259" key="1">
    <source>
        <dbReference type="Pfam" id="PF04168"/>
    </source>
</evidence>
<keyword evidence="3" id="KW-1185">Reference proteome</keyword>
<gene>
    <name evidence="2" type="ORF">HUW51_13855</name>
</gene>
<dbReference type="RefSeq" id="WP_185270235.1">
    <property type="nucleotide sequence ID" value="NZ_CP055156.1"/>
</dbReference>
<evidence type="ECO:0000313" key="2">
    <source>
        <dbReference type="EMBL" id="QNF33752.1"/>
    </source>
</evidence>
<dbReference type="PANTHER" id="PTHR34595:SF7">
    <property type="entry name" value="SLL1039 PROTEIN"/>
    <property type="match status" value="1"/>
</dbReference>
<sequence>MLSRIGNSLFWLGRYIERAEHVARYTKVHYVSSLDAPLAQNKEIALESILDMVGVQAAYYQKHSQLTDDDILYFITLDDTNPFSIATNINGIRENARGTRDSISIELWEVVNRFYHNVNNYNAAKFQHKGIFNFSREVEEFCTLAKGYVSNTLIRNEVWMLISLGIHLERAMQLCKIINTKLYDIAKIDPGKLGGPIESYQWTMLLKSAESFDMFNRHYKNSSSRRNILDFLIFNPAFPKALTYNLTYLQNNIQAIGFQEGANTKGSLTFKIGKLATQLQFLTIEEVEENAAEFMTKTLDKLYNLARLLEEKYLVY</sequence>